<name>A0ABW2C628_9PSEU</name>
<dbReference type="SUPFAM" id="SSF89796">
    <property type="entry name" value="CoA-transferase family III (CaiB/BaiF)"/>
    <property type="match status" value="1"/>
</dbReference>
<dbReference type="Proteomes" id="UP001596337">
    <property type="component" value="Unassembled WGS sequence"/>
</dbReference>
<protein>
    <submittedName>
        <fullName evidence="2">CaiB/BaiF CoA-transferase family protein</fullName>
    </submittedName>
</protein>
<dbReference type="RefSeq" id="WP_345402432.1">
    <property type="nucleotide sequence ID" value="NZ_BAABLA010000110.1"/>
</dbReference>
<organism evidence="2 3">
    <name type="scientific">Haloechinothrix salitolerans</name>
    <dbReference type="NCBI Taxonomy" id="926830"/>
    <lineage>
        <taxon>Bacteria</taxon>
        <taxon>Bacillati</taxon>
        <taxon>Actinomycetota</taxon>
        <taxon>Actinomycetes</taxon>
        <taxon>Pseudonocardiales</taxon>
        <taxon>Pseudonocardiaceae</taxon>
        <taxon>Haloechinothrix</taxon>
    </lineage>
</organism>
<reference evidence="3" key="1">
    <citation type="journal article" date="2019" name="Int. J. Syst. Evol. Microbiol.">
        <title>The Global Catalogue of Microorganisms (GCM) 10K type strain sequencing project: providing services to taxonomists for standard genome sequencing and annotation.</title>
        <authorList>
            <consortium name="The Broad Institute Genomics Platform"/>
            <consortium name="The Broad Institute Genome Sequencing Center for Infectious Disease"/>
            <person name="Wu L."/>
            <person name="Ma J."/>
        </authorList>
    </citation>
    <scope>NUCLEOTIDE SEQUENCE [LARGE SCALE GENOMIC DNA]</scope>
    <source>
        <strain evidence="3">KCTC 32255</strain>
    </source>
</reference>
<evidence type="ECO:0000313" key="2">
    <source>
        <dbReference type="EMBL" id="MFC6870533.1"/>
    </source>
</evidence>
<sequence length="397" mass="42834">MTLPLQGVVVVSAEQALAGPLASRSLADLGATVVKVERPDGGDFARDYDSVVHGVASAFAWLNRSKKSVVIDLQRPEATKVMRALLARADVFLSNLKPGSLSKLGYSDELLASTYPNLITCTIDGYGSAGGRYAGKKAYDLMIQAESGLMSLTGTEKQPARAGISVADIAAGSQASQAILAALIERERTGHARRVRISLLDSLAEWMGHPLLYAMHGGSQQRRTGTSHPTIAPYGQFAVADGQVMLAVQNQREWRRLCDEVLLRTRLSDDPRFVNNAARVANRAELRDEVEAAFRDVPAAEALARLDAANIANARLNDVQSFVDEYKALAPDRWFTVQTADADFQAVLPPQFDEDFVPQNAPVPDLGQHTQEVLAWAGIASEEIDSLLSDGIAGVRK</sequence>
<dbReference type="InterPro" id="IPR003673">
    <property type="entry name" value="CoA-Trfase_fam_III"/>
</dbReference>
<dbReference type="InterPro" id="IPR023606">
    <property type="entry name" value="CoA-Trfase_III_dom_1_sf"/>
</dbReference>
<dbReference type="InterPro" id="IPR050483">
    <property type="entry name" value="CoA-transferase_III_domain"/>
</dbReference>
<proteinExistence type="predicted"/>
<dbReference type="InterPro" id="IPR044855">
    <property type="entry name" value="CoA-Trfase_III_dom3_sf"/>
</dbReference>
<comment type="caution">
    <text evidence="2">The sequence shown here is derived from an EMBL/GenBank/DDBJ whole genome shotgun (WGS) entry which is preliminary data.</text>
</comment>
<evidence type="ECO:0000256" key="1">
    <source>
        <dbReference type="ARBA" id="ARBA00022679"/>
    </source>
</evidence>
<dbReference type="Gene3D" id="3.40.50.10540">
    <property type="entry name" value="Crotonobetainyl-coa:carnitine coa-transferase, domain 1"/>
    <property type="match status" value="1"/>
</dbReference>
<dbReference type="PANTHER" id="PTHR48207:SF3">
    <property type="entry name" value="SUCCINATE--HYDROXYMETHYLGLUTARATE COA-TRANSFERASE"/>
    <property type="match status" value="1"/>
</dbReference>
<gene>
    <name evidence="2" type="ORF">ACFQGD_25700</name>
</gene>
<dbReference type="Pfam" id="PF02515">
    <property type="entry name" value="CoA_transf_3"/>
    <property type="match status" value="1"/>
</dbReference>
<dbReference type="PANTHER" id="PTHR48207">
    <property type="entry name" value="SUCCINATE--HYDROXYMETHYLGLUTARATE COA-TRANSFERASE"/>
    <property type="match status" value="1"/>
</dbReference>
<keyword evidence="3" id="KW-1185">Reference proteome</keyword>
<dbReference type="EMBL" id="JBHSXX010000001">
    <property type="protein sequence ID" value="MFC6870533.1"/>
    <property type="molecule type" value="Genomic_DNA"/>
</dbReference>
<keyword evidence="1" id="KW-0808">Transferase</keyword>
<dbReference type="Gene3D" id="3.30.1540.10">
    <property type="entry name" value="formyl-coa transferase, domain 3"/>
    <property type="match status" value="1"/>
</dbReference>
<accession>A0ABW2C628</accession>
<evidence type="ECO:0000313" key="3">
    <source>
        <dbReference type="Proteomes" id="UP001596337"/>
    </source>
</evidence>